<feature type="domain" description="UspA" evidence="2">
    <location>
        <begin position="8"/>
        <end position="133"/>
    </location>
</feature>
<name>A0ABP8VR45_9ACTN</name>
<comment type="caution">
    <text evidence="3">The sequence shown here is derived from an EMBL/GenBank/DDBJ whole genome shotgun (WGS) entry which is preliminary data.</text>
</comment>
<dbReference type="PANTHER" id="PTHR46268">
    <property type="entry name" value="STRESS RESPONSE PROTEIN NHAX"/>
    <property type="match status" value="1"/>
</dbReference>
<comment type="similarity">
    <text evidence="1">Belongs to the universal stress protein A family.</text>
</comment>
<reference evidence="4" key="1">
    <citation type="journal article" date="2019" name="Int. J. Syst. Evol. Microbiol.">
        <title>The Global Catalogue of Microorganisms (GCM) 10K type strain sequencing project: providing services to taxonomists for standard genome sequencing and annotation.</title>
        <authorList>
            <consortium name="The Broad Institute Genomics Platform"/>
            <consortium name="The Broad Institute Genome Sequencing Center for Infectious Disease"/>
            <person name="Wu L."/>
            <person name="Ma J."/>
        </authorList>
    </citation>
    <scope>NUCLEOTIDE SEQUENCE [LARGE SCALE GENOMIC DNA]</scope>
    <source>
        <strain evidence="4">JCM 18127</strain>
    </source>
</reference>
<dbReference type="Gene3D" id="3.40.50.620">
    <property type="entry name" value="HUPs"/>
    <property type="match status" value="1"/>
</dbReference>
<sequence>MSTETVPTIVVAYSADEFGRAALRQAAEEARHRGARLVVVNATRGDALVDRRFAADDEVVALEQQLTGEGLEVDVRHEVVRDVADAVVEVATQEHAALLVVGVRHRTPVGKVLLGSVAQRVILDAPCPVLSVKPPR</sequence>
<evidence type="ECO:0000313" key="4">
    <source>
        <dbReference type="Proteomes" id="UP001500621"/>
    </source>
</evidence>
<dbReference type="InterPro" id="IPR006015">
    <property type="entry name" value="Universal_stress_UspA"/>
</dbReference>
<organism evidence="3 4">
    <name type="scientific">Nocardioides nanhaiensis</name>
    <dbReference type="NCBI Taxonomy" id="1476871"/>
    <lineage>
        <taxon>Bacteria</taxon>
        <taxon>Bacillati</taxon>
        <taxon>Actinomycetota</taxon>
        <taxon>Actinomycetes</taxon>
        <taxon>Propionibacteriales</taxon>
        <taxon>Nocardioidaceae</taxon>
        <taxon>Nocardioides</taxon>
    </lineage>
</organism>
<dbReference type="SUPFAM" id="SSF52402">
    <property type="entry name" value="Adenine nucleotide alpha hydrolases-like"/>
    <property type="match status" value="1"/>
</dbReference>
<keyword evidence="4" id="KW-1185">Reference proteome</keyword>
<evidence type="ECO:0000313" key="3">
    <source>
        <dbReference type="EMBL" id="GAA4668676.1"/>
    </source>
</evidence>
<dbReference type="RefSeq" id="WP_345262067.1">
    <property type="nucleotide sequence ID" value="NZ_BAABIM010000001.1"/>
</dbReference>
<dbReference type="InterPro" id="IPR006016">
    <property type="entry name" value="UspA"/>
</dbReference>
<dbReference type="EMBL" id="BAABIM010000001">
    <property type="protein sequence ID" value="GAA4668676.1"/>
    <property type="molecule type" value="Genomic_DNA"/>
</dbReference>
<dbReference type="InterPro" id="IPR014729">
    <property type="entry name" value="Rossmann-like_a/b/a_fold"/>
</dbReference>
<accession>A0ABP8VR45</accession>
<gene>
    <name evidence="3" type="ORF">GCM10023226_00880</name>
</gene>
<evidence type="ECO:0000259" key="2">
    <source>
        <dbReference type="Pfam" id="PF00582"/>
    </source>
</evidence>
<proteinExistence type="inferred from homology"/>
<evidence type="ECO:0000256" key="1">
    <source>
        <dbReference type="ARBA" id="ARBA00008791"/>
    </source>
</evidence>
<dbReference type="CDD" id="cd00293">
    <property type="entry name" value="USP-like"/>
    <property type="match status" value="1"/>
</dbReference>
<dbReference type="PANTHER" id="PTHR46268:SF6">
    <property type="entry name" value="UNIVERSAL STRESS PROTEIN UP12"/>
    <property type="match status" value="1"/>
</dbReference>
<dbReference type="Pfam" id="PF00582">
    <property type="entry name" value="Usp"/>
    <property type="match status" value="1"/>
</dbReference>
<dbReference type="PRINTS" id="PR01438">
    <property type="entry name" value="UNVRSLSTRESS"/>
</dbReference>
<protein>
    <submittedName>
        <fullName evidence="3">Universal stress protein</fullName>
    </submittedName>
</protein>
<dbReference type="Proteomes" id="UP001500621">
    <property type="component" value="Unassembled WGS sequence"/>
</dbReference>